<keyword evidence="2" id="KW-1185">Reference proteome</keyword>
<evidence type="ECO:0000313" key="2">
    <source>
        <dbReference type="Proteomes" id="UP000009192"/>
    </source>
</evidence>
<dbReference type="KEGG" id="dmo:Dmoj_GI11483"/>
<evidence type="ECO:0000313" key="1">
    <source>
        <dbReference type="EMBL" id="EDW19518.2"/>
    </source>
</evidence>
<name>B4KVW7_DROMO</name>
<accession>B4KVW7</accession>
<protein>
    <submittedName>
        <fullName evidence="1">Uncharacterized protein</fullName>
    </submittedName>
</protein>
<dbReference type="Proteomes" id="UP000009192">
    <property type="component" value="Unassembled WGS sequence"/>
</dbReference>
<dbReference type="InParanoid" id="B4KVW7"/>
<gene>
    <name evidence="1" type="primary">Dmoj\GI11483</name>
    <name evidence="1" type="ORF">Dmoj_GI11483</name>
</gene>
<organism evidence="1 2">
    <name type="scientific">Drosophila mojavensis</name>
    <name type="common">Fruit fly</name>
    <dbReference type="NCBI Taxonomy" id="7230"/>
    <lineage>
        <taxon>Eukaryota</taxon>
        <taxon>Metazoa</taxon>
        <taxon>Ecdysozoa</taxon>
        <taxon>Arthropoda</taxon>
        <taxon>Hexapoda</taxon>
        <taxon>Insecta</taxon>
        <taxon>Pterygota</taxon>
        <taxon>Neoptera</taxon>
        <taxon>Endopterygota</taxon>
        <taxon>Diptera</taxon>
        <taxon>Brachycera</taxon>
        <taxon>Muscomorpha</taxon>
        <taxon>Ephydroidea</taxon>
        <taxon>Drosophilidae</taxon>
        <taxon>Drosophila</taxon>
    </lineage>
</organism>
<sequence>MSFNNKDKQVYCEEIDDDNDSFHSFAQSDFDSAILESLTDVENSIAESPKFEKNAYKKIKPSFQAAYSAPKSPDTCSLDANASFVSPNQYHTPDLQPSRKNLKKSHYMVEGNSEMPDMDLFNMNATPSNKNDPMNISIGTEVLQKYAFTEIWLEEQQNNPGKKRSLQREFTAALDNYFHKDKKVNKLESLTDEEFDRKKGHLNTQLFIKPSKLTTPTSASFQTVSESTPYVSPFEDMPPMHEDMILTGPNAYITVPAGFDLTNLVEYNDPNHWHRRPTTRNDYHP</sequence>
<dbReference type="FunCoup" id="B4KVW7">
    <property type="interactions" value="2"/>
</dbReference>
<dbReference type="OrthoDB" id="7883459at2759"/>
<proteinExistence type="predicted"/>
<dbReference type="HOGENOM" id="CLU_886441_0_0_1"/>
<reference evidence="1 2" key="1">
    <citation type="journal article" date="2007" name="Nature">
        <title>Evolution of genes and genomes on the Drosophila phylogeny.</title>
        <authorList>
            <consortium name="Drosophila 12 Genomes Consortium"/>
            <person name="Clark A.G."/>
            <person name="Eisen M.B."/>
            <person name="Smith D.R."/>
            <person name="Bergman C.M."/>
            <person name="Oliver B."/>
            <person name="Markow T.A."/>
            <person name="Kaufman T.C."/>
            <person name="Kellis M."/>
            <person name="Gelbart W."/>
            <person name="Iyer V.N."/>
            <person name="Pollard D.A."/>
            <person name="Sackton T.B."/>
            <person name="Larracuente A.M."/>
            <person name="Singh N.D."/>
            <person name="Abad J.P."/>
            <person name="Abt D.N."/>
            <person name="Adryan B."/>
            <person name="Aguade M."/>
            <person name="Akashi H."/>
            <person name="Anderson W.W."/>
            <person name="Aquadro C.F."/>
            <person name="Ardell D.H."/>
            <person name="Arguello R."/>
            <person name="Artieri C.G."/>
            <person name="Barbash D.A."/>
            <person name="Barker D."/>
            <person name="Barsanti P."/>
            <person name="Batterham P."/>
            <person name="Batzoglou S."/>
            <person name="Begun D."/>
            <person name="Bhutkar A."/>
            <person name="Blanco E."/>
            <person name="Bosak S.A."/>
            <person name="Bradley R.K."/>
            <person name="Brand A.D."/>
            <person name="Brent M.R."/>
            <person name="Brooks A.N."/>
            <person name="Brown R.H."/>
            <person name="Butlin R.K."/>
            <person name="Caggese C."/>
            <person name="Calvi B.R."/>
            <person name="Bernardo de Carvalho A."/>
            <person name="Caspi A."/>
            <person name="Castrezana S."/>
            <person name="Celniker S.E."/>
            <person name="Chang J.L."/>
            <person name="Chapple C."/>
            <person name="Chatterji S."/>
            <person name="Chinwalla A."/>
            <person name="Civetta A."/>
            <person name="Clifton S.W."/>
            <person name="Comeron J.M."/>
            <person name="Costello J.C."/>
            <person name="Coyne J.A."/>
            <person name="Daub J."/>
            <person name="David R.G."/>
            <person name="Delcher A.L."/>
            <person name="Delehaunty K."/>
            <person name="Do C.B."/>
            <person name="Ebling H."/>
            <person name="Edwards K."/>
            <person name="Eickbush T."/>
            <person name="Evans J.D."/>
            <person name="Filipski A."/>
            <person name="Findeiss S."/>
            <person name="Freyhult E."/>
            <person name="Fulton L."/>
            <person name="Fulton R."/>
            <person name="Garcia A.C."/>
            <person name="Gardiner A."/>
            <person name="Garfield D.A."/>
            <person name="Garvin B.E."/>
            <person name="Gibson G."/>
            <person name="Gilbert D."/>
            <person name="Gnerre S."/>
            <person name="Godfrey J."/>
            <person name="Good R."/>
            <person name="Gotea V."/>
            <person name="Gravely B."/>
            <person name="Greenberg A.J."/>
            <person name="Griffiths-Jones S."/>
            <person name="Gross S."/>
            <person name="Guigo R."/>
            <person name="Gustafson E.A."/>
            <person name="Haerty W."/>
            <person name="Hahn M.W."/>
            <person name="Halligan D.L."/>
            <person name="Halpern A.L."/>
            <person name="Halter G.M."/>
            <person name="Han M.V."/>
            <person name="Heger A."/>
            <person name="Hillier L."/>
            <person name="Hinrichs A.S."/>
            <person name="Holmes I."/>
            <person name="Hoskins R.A."/>
            <person name="Hubisz M.J."/>
            <person name="Hultmark D."/>
            <person name="Huntley M.A."/>
            <person name="Jaffe D.B."/>
            <person name="Jagadeeshan S."/>
            <person name="Jeck W.R."/>
            <person name="Johnson J."/>
            <person name="Jones C.D."/>
            <person name="Jordan W.C."/>
            <person name="Karpen G.H."/>
            <person name="Kataoka E."/>
            <person name="Keightley P.D."/>
            <person name="Kheradpour P."/>
            <person name="Kirkness E.F."/>
            <person name="Koerich L.B."/>
            <person name="Kristiansen K."/>
            <person name="Kudrna D."/>
            <person name="Kulathinal R.J."/>
            <person name="Kumar S."/>
            <person name="Kwok R."/>
            <person name="Lander E."/>
            <person name="Langley C.H."/>
            <person name="Lapoint R."/>
            <person name="Lazzaro B.P."/>
            <person name="Lee S.J."/>
            <person name="Levesque L."/>
            <person name="Li R."/>
            <person name="Lin C.F."/>
            <person name="Lin M.F."/>
            <person name="Lindblad-Toh K."/>
            <person name="Llopart A."/>
            <person name="Long M."/>
            <person name="Low L."/>
            <person name="Lozovsky E."/>
            <person name="Lu J."/>
            <person name="Luo M."/>
            <person name="Machado C.A."/>
            <person name="Makalowski W."/>
            <person name="Marzo M."/>
            <person name="Matsuda M."/>
            <person name="Matzkin L."/>
            <person name="McAllister B."/>
            <person name="McBride C.S."/>
            <person name="McKernan B."/>
            <person name="McKernan K."/>
            <person name="Mendez-Lago M."/>
            <person name="Minx P."/>
            <person name="Mollenhauer M.U."/>
            <person name="Montooth K."/>
            <person name="Mount S.M."/>
            <person name="Mu X."/>
            <person name="Myers E."/>
            <person name="Negre B."/>
            <person name="Newfeld S."/>
            <person name="Nielsen R."/>
            <person name="Noor M.A."/>
            <person name="O'Grady P."/>
            <person name="Pachter L."/>
            <person name="Papaceit M."/>
            <person name="Parisi M.J."/>
            <person name="Parisi M."/>
            <person name="Parts L."/>
            <person name="Pedersen J.S."/>
            <person name="Pesole G."/>
            <person name="Phillippy A.M."/>
            <person name="Ponting C.P."/>
            <person name="Pop M."/>
            <person name="Porcelli D."/>
            <person name="Powell J.R."/>
            <person name="Prohaska S."/>
            <person name="Pruitt K."/>
            <person name="Puig M."/>
            <person name="Quesneville H."/>
            <person name="Ram K.R."/>
            <person name="Rand D."/>
            <person name="Rasmussen M.D."/>
            <person name="Reed L.K."/>
            <person name="Reenan R."/>
            <person name="Reily A."/>
            <person name="Remington K.A."/>
            <person name="Rieger T.T."/>
            <person name="Ritchie M.G."/>
            <person name="Robin C."/>
            <person name="Rogers Y.H."/>
            <person name="Rohde C."/>
            <person name="Rozas J."/>
            <person name="Rubenfield M.J."/>
            <person name="Ruiz A."/>
            <person name="Russo S."/>
            <person name="Salzberg S.L."/>
            <person name="Sanchez-Gracia A."/>
            <person name="Saranga D.J."/>
            <person name="Sato H."/>
            <person name="Schaeffer S.W."/>
            <person name="Schatz M.C."/>
            <person name="Schlenke T."/>
            <person name="Schwartz R."/>
            <person name="Segarra C."/>
            <person name="Singh R.S."/>
            <person name="Sirot L."/>
            <person name="Sirota M."/>
            <person name="Sisneros N.B."/>
            <person name="Smith C.D."/>
            <person name="Smith T.F."/>
            <person name="Spieth J."/>
            <person name="Stage D.E."/>
            <person name="Stark A."/>
            <person name="Stephan W."/>
            <person name="Strausberg R.L."/>
            <person name="Strempel S."/>
            <person name="Sturgill D."/>
            <person name="Sutton G."/>
            <person name="Sutton G.G."/>
            <person name="Tao W."/>
            <person name="Teichmann S."/>
            <person name="Tobari Y.N."/>
            <person name="Tomimura Y."/>
            <person name="Tsolas J.M."/>
            <person name="Valente V.L."/>
            <person name="Venter E."/>
            <person name="Venter J.C."/>
            <person name="Vicario S."/>
            <person name="Vieira F.G."/>
            <person name="Vilella A.J."/>
            <person name="Villasante A."/>
            <person name="Walenz B."/>
            <person name="Wang J."/>
            <person name="Wasserman M."/>
            <person name="Watts T."/>
            <person name="Wilson D."/>
            <person name="Wilson R.K."/>
            <person name="Wing R.A."/>
            <person name="Wolfner M.F."/>
            <person name="Wong A."/>
            <person name="Wong G.K."/>
            <person name="Wu C.I."/>
            <person name="Wu G."/>
            <person name="Yamamoto D."/>
            <person name="Yang H.P."/>
            <person name="Yang S.P."/>
            <person name="Yorke J.A."/>
            <person name="Yoshida K."/>
            <person name="Zdobnov E."/>
            <person name="Zhang P."/>
            <person name="Zhang Y."/>
            <person name="Zimin A.V."/>
            <person name="Baldwin J."/>
            <person name="Abdouelleil A."/>
            <person name="Abdulkadir J."/>
            <person name="Abebe A."/>
            <person name="Abera B."/>
            <person name="Abreu J."/>
            <person name="Acer S.C."/>
            <person name="Aftuck L."/>
            <person name="Alexander A."/>
            <person name="An P."/>
            <person name="Anderson E."/>
            <person name="Anderson S."/>
            <person name="Arachi H."/>
            <person name="Azer M."/>
            <person name="Bachantsang P."/>
            <person name="Barry A."/>
            <person name="Bayul T."/>
            <person name="Berlin A."/>
            <person name="Bessette D."/>
            <person name="Bloom T."/>
            <person name="Blye J."/>
            <person name="Boguslavskiy L."/>
            <person name="Bonnet C."/>
            <person name="Boukhgalter B."/>
            <person name="Bourzgui I."/>
            <person name="Brown A."/>
            <person name="Cahill P."/>
            <person name="Channer S."/>
            <person name="Cheshatsang Y."/>
            <person name="Chuda L."/>
            <person name="Citroen M."/>
            <person name="Collymore A."/>
            <person name="Cooke P."/>
            <person name="Costello M."/>
            <person name="D'Aco K."/>
            <person name="Daza R."/>
            <person name="De Haan G."/>
            <person name="DeGray S."/>
            <person name="DeMaso C."/>
            <person name="Dhargay N."/>
            <person name="Dooley K."/>
            <person name="Dooley E."/>
            <person name="Doricent M."/>
            <person name="Dorje P."/>
            <person name="Dorjee K."/>
            <person name="Dupes A."/>
            <person name="Elong R."/>
            <person name="Falk J."/>
            <person name="Farina A."/>
            <person name="Faro S."/>
            <person name="Ferguson D."/>
            <person name="Fisher S."/>
            <person name="Foley C.D."/>
            <person name="Franke A."/>
            <person name="Friedrich D."/>
            <person name="Gadbois L."/>
            <person name="Gearin G."/>
            <person name="Gearin C.R."/>
            <person name="Giannoukos G."/>
            <person name="Goode T."/>
            <person name="Graham J."/>
            <person name="Grandbois E."/>
            <person name="Grewal S."/>
            <person name="Gyaltsen K."/>
            <person name="Hafez N."/>
            <person name="Hagos B."/>
            <person name="Hall J."/>
            <person name="Henson C."/>
            <person name="Hollinger A."/>
            <person name="Honan T."/>
            <person name="Huard M.D."/>
            <person name="Hughes L."/>
            <person name="Hurhula B."/>
            <person name="Husby M.E."/>
            <person name="Kamat A."/>
            <person name="Kanga B."/>
            <person name="Kashin S."/>
            <person name="Khazanovich D."/>
            <person name="Kisner P."/>
            <person name="Lance K."/>
            <person name="Lara M."/>
            <person name="Lee W."/>
            <person name="Lennon N."/>
            <person name="Letendre F."/>
            <person name="LeVine R."/>
            <person name="Lipovsky A."/>
            <person name="Liu X."/>
            <person name="Liu J."/>
            <person name="Liu S."/>
            <person name="Lokyitsang T."/>
            <person name="Lokyitsang Y."/>
            <person name="Lubonja R."/>
            <person name="Lui A."/>
            <person name="MacDonald P."/>
            <person name="Magnisalis V."/>
            <person name="Maru K."/>
            <person name="Matthews C."/>
            <person name="McCusker W."/>
            <person name="McDonough S."/>
            <person name="Mehta T."/>
            <person name="Meldrim J."/>
            <person name="Meneus L."/>
            <person name="Mihai O."/>
            <person name="Mihalev A."/>
            <person name="Mihova T."/>
            <person name="Mittelman R."/>
            <person name="Mlenga V."/>
            <person name="Montmayeur A."/>
            <person name="Mulrain L."/>
            <person name="Navidi A."/>
            <person name="Naylor J."/>
            <person name="Negash T."/>
            <person name="Nguyen T."/>
            <person name="Nguyen N."/>
            <person name="Nicol R."/>
            <person name="Norbu C."/>
            <person name="Norbu N."/>
            <person name="Novod N."/>
            <person name="O'Neill B."/>
            <person name="Osman S."/>
            <person name="Markiewicz E."/>
            <person name="Oyono O.L."/>
            <person name="Patti C."/>
            <person name="Phunkhang P."/>
            <person name="Pierre F."/>
            <person name="Priest M."/>
            <person name="Raghuraman S."/>
            <person name="Rege F."/>
            <person name="Reyes R."/>
            <person name="Rise C."/>
            <person name="Rogov P."/>
            <person name="Ross K."/>
            <person name="Ryan E."/>
            <person name="Settipalli S."/>
            <person name="Shea T."/>
            <person name="Sherpa N."/>
            <person name="Shi L."/>
            <person name="Shih D."/>
            <person name="Sparrow T."/>
            <person name="Spaulding J."/>
            <person name="Stalker J."/>
            <person name="Stange-Thomann N."/>
            <person name="Stavropoulos S."/>
            <person name="Stone C."/>
            <person name="Strader C."/>
            <person name="Tesfaye S."/>
            <person name="Thomson T."/>
            <person name="Thoulutsang Y."/>
            <person name="Thoulutsang D."/>
            <person name="Topham K."/>
            <person name="Topping I."/>
            <person name="Tsamla T."/>
            <person name="Vassiliev H."/>
            <person name="Vo A."/>
            <person name="Wangchuk T."/>
            <person name="Wangdi T."/>
            <person name="Weiand M."/>
            <person name="Wilkinson J."/>
            <person name="Wilson A."/>
            <person name="Yadav S."/>
            <person name="Young G."/>
            <person name="Yu Q."/>
            <person name="Zembek L."/>
            <person name="Zhong D."/>
            <person name="Zimmer A."/>
            <person name="Zwirko Z."/>
            <person name="Jaffe D.B."/>
            <person name="Alvarez P."/>
            <person name="Brockman W."/>
            <person name="Butler J."/>
            <person name="Chin C."/>
            <person name="Gnerre S."/>
            <person name="Grabherr M."/>
            <person name="Kleber M."/>
            <person name="Mauceli E."/>
            <person name="MacCallum I."/>
        </authorList>
    </citation>
    <scope>NUCLEOTIDE SEQUENCE [LARGE SCALE GENOMIC DNA]</scope>
    <source>
        <strain evidence="2">Tucson 15081-1352.22</strain>
    </source>
</reference>
<dbReference type="EMBL" id="CH933809">
    <property type="protein sequence ID" value="EDW19518.2"/>
    <property type="molecule type" value="Genomic_DNA"/>
</dbReference>
<dbReference type="AlphaFoldDB" id="B4KVW7"/>